<sequence>MAINNKRRRIDEAGDGEGLEAKARRIERFRSGDAHVYEIDGAGIFSPVLFDAWWGLERSYLRMSSILLSYLMMGKPQCINSGLWLLASEEDCEGGRSSSWREFAAWVWLTTICTIVGTIFVPLGRDSFLI</sequence>
<keyword evidence="1" id="KW-0472">Membrane</keyword>
<evidence type="ECO:0000313" key="3">
    <source>
        <dbReference type="Proteomes" id="UP001055439"/>
    </source>
</evidence>
<dbReference type="AlphaFoldDB" id="A0A9E7JI21"/>
<dbReference type="EMBL" id="CP097503">
    <property type="protein sequence ID" value="URD81584.1"/>
    <property type="molecule type" value="Genomic_DNA"/>
</dbReference>
<gene>
    <name evidence="2" type="ORF">MUK42_02440</name>
</gene>
<dbReference type="Proteomes" id="UP001055439">
    <property type="component" value="Chromosome 10"/>
</dbReference>
<feature type="transmembrane region" description="Helical" evidence="1">
    <location>
        <begin position="103"/>
        <end position="123"/>
    </location>
</feature>
<evidence type="ECO:0000313" key="2">
    <source>
        <dbReference type="EMBL" id="URD81584.1"/>
    </source>
</evidence>
<dbReference type="OrthoDB" id="308440at2759"/>
<keyword evidence="1" id="KW-1133">Transmembrane helix</keyword>
<organism evidence="2 3">
    <name type="scientific">Musa troglodytarum</name>
    <name type="common">fe'i banana</name>
    <dbReference type="NCBI Taxonomy" id="320322"/>
    <lineage>
        <taxon>Eukaryota</taxon>
        <taxon>Viridiplantae</taxon>
        <taxon>Streptophyta</taxon>
        <taxon>Embryophyta</taxon>
        <taxon>Tracheophyta</taxon>
        <taxon>Spermatophyta</taxon>
        <taxon>Magnoliopsida</taxon>
        <taxon>Liliopsida</taxon>
        <taxon>Zingiberales</taxon>
        <taxon>Musaceae</taxon>
        <taxon>Musa</taxon>
    </lineage>
</organism>
<proteinExistence type="predicted"/>
<protein>
    <submittedName>
        <fullName evidence="2">Signal peptidase, peptidase S26</fullName>
    </submittedName>
</protein>
<name>A0A9E7JI21_9LILI</name>
<evidence type="ECO:0000256" key="1">
    <source>
        <dbReference type="SAM" id="Phobius"/>
    </source>
</evidence>
<keyword evidence="1" id="KW-0812">Transmembrane</keyword>
<keyword evidence="3" id="KW-1185">Reference proteome</keyword>
<accession>A0A9E7JI21</accession>
<reference evidence="2" key="1">
    <citation type="submission" date="2022-05" db="EMBL/GenBank/DDBJ databases">
        <title>The Musa troglodytarum L. genome provides insights into the mechanism of non-climacteric behaviour and enrichment of carotenoids.</title>
        <authorList>
            <person name="Wang J."/>
        </authorList>
    </citation>
    <scope>NUCLEOTIDE SEQUENCE</scope>
    <source>
        <tissue evidence="2">Leaf</tissue>
    </source>
</reference>